<dbReference type="Proteomes" id="UP000515847">
    <property type="component" value="Chromosome"/>
</dbReference>
<dbReference type="InterPro" id="IPR004013">
    <property type="entry name" value="PHP_dom"/>
</dbReference>
<proteinExistence type="predicted"/>
<dbReference type="InterPro" id="IPR003141">
    <property type="entry name" value="Pol/His_phosphatase_N"/>
</dbReference>
<dbReference type="Gene3D" id="3.20.20.140">
    <property type="entry name" value="Metal-dependent hydrolases"/>
    <property type="match status" value="1"/>
</dbReference>
<protein>
    <submittedName>
        <fullName evidence="2">PHP domain-containing protein</fullName>
    </submittedName>
</protein>
<organism evidence="2 3">
    <name type="scientific">Thermanaerosceptrum fracticalcis</name>
    <dbReference type="NCBI Taxonomy" id="1712410"/>
    <lineage>
        <taxon>Bacteria</taxon>
        <taxon>Bacillati</taxon>
        <taxon>Bacillota</taxon>
        <taxon>Clostridia</taxon>
        <taxon>Eubacteriales</taxon>
        <taxon>Peptococcaceae</taxon>
        <taxon>Thermanaerosceptrum</taxon>
    </lineage>
</organism>
<keyword evidence="3" id="KW-1185">Reference proteome</keyword>
<dbReference type="InterPro" id="IPR052018">
    <property type="entry name" value="PHP_domain"/>
</dbReference>
<gene>
    <name evidence="2" type="ORF">BR63_04770</name>
</gene>
<dbReference type="GO" id="GO:0035312">
    <property type="term" value="F:5'-3' DNA exonuclease activity"/>
    <property type="evidence" value="ECO:0007669"/>
    <property type="project" value="TreeGrafter"/>
</dbReference>
<dbReference type="Gene3D" id="1.10.150.650">
    <property type="match status" value="1"/>
</dbReference>
<feature type="domain" description="Polymerase/histidinol phosphatase N-terminal" evidence="1">
    <location>
        <begin position="15"/>
        <end position="80"/>
    </location>
</feature>
<sequence>MIFVYSSKSCPLLKVDLHVHTTASDGAYRPSEVIRLAREKEIEYIAITDHDTTEGLAEALREGDVQKIKVFPGVEISTVYEEEEIHILGYFINTTNKALQLTLRKLTEARHNRARAMVKKLQELGYNVALEEVLARAGPGAVGRPHIALVLMEKGYFTRVEEVFAQLLNPGCPAYVPRFKISPYKAVALIKGAEGVPVLAHPGENFPAGLLTELIETGLSGIEVYHPHHPPHLEKFYYELALQYGLLVTGGSDFHGHDPEELNGFGSVLLPSSFITRLLTAQRSKDGNLDR</sequence>
<dbReference type="SUPFAM" id="SSF89550">
    <property type="entry name" value="PHP domain-like"/>
    <property type="match status" value="1"/>
</dbReference>
<dbReference type="InterPro" id="IPR016195">
    <property type="entry name" value="Pol/histidinol_Pase-like"/>
</dbReference>
<evidence type="ECO:0000259" key="1">
    <source>
        <dbReference type="SMART" id="SM00481"/>
    </source>
</evidence>
<accession>A0A7G6E0S7</accession>
<dbReference type="PANTHER" id="PTHR42924:SF3">
    <property type="entry name" value="POLYMERASE_HISTIDINOL PHOSPHATASE N-TERMINAL DOMAIN-CONTAINING PROTEIN"/>
    <property type="match status" value="1"/>
</dbReference>
<dbReference type="EMBL" id="CP045798">
    <property type="protein sequence ID" value="QNB45681.1"/>
    <property type="molecule type" value="Genomic_DNA"/>
</dbReference>
<name>A0A7G6E0S7_THEFR</name>
<dbReference type="SMART" id="SM00481">
    <property type="entry name" value="POLIIIAc"/>
    <property type="match status" value="1"/>
</dbReference>
<dbReference type="GO" id="GO:0004534">
    <property type="term" value="F:5'-3' RNA exonuclease activity"/>
    <property type="evidence" value="ECO:0007669"/>
    <property type="project" value="TreeGrafter"/>
</dbReference>
<dbReference type="CDD" id="cd07438">
    <property type="entry name" value="PHP_HisPPase_AMP"/>
    <property type="match status" value="1"/>
</dbReference>
<evidence type="ECO:0000313" key="3">
    <source>
        <dbReference type="Proteomes" id="UP000515847"/>
    </source>
</evidence>
<dbReference type="PANTHER" id="PTHR42924">
    <property type="entry name" value="EXONUCLEASE"/>
    <property type="match status" value="1"/>
</dbReference>
<reference evidence="2 3" key="1">
    <citation type="journal article" date="2019" name="Front. Microbiol.">
        <title>Thermoanaerosceptrum fracticalcis gen. nov. sp. nov., a Novel Fumarate-Fermenting Microorganism From a Deep Fractured Carbonate Aquifer of the US Great Basin.</title>
        <authorList>
            <person name="Hamilton-Brehm S.D."/>
            <person name="Stewart L.E."/>
            <person name="Zavarin M."/>
            <person name="Caldwell M."/>
            <person name="Lawson P.A."/>
            <person name="Onstott T.C."/>
            <person name="Grzymski J."/>
            <person name="Neveux I."/>
            <person name="Lollar B.S."/>
            <person name="Russell C.E."/>
            <person name="Moser D.P."/>
        </authorList>
    </citation>
    <scope>NUCLEOTIDE SEQUENCE [LARGE SCALE GENOMIC DNA]</scope>
    <source>
        <strain evidence="2 3">DRI-13</strain>
    </source>
</reference>
<dbReference type="Pfam" id="PF02811">
    <property type="entry name" value="PHP"/>
    <property type="match status" value="1"/>
</dbReference>
<evidence type="ECO:0000313" key="2">
    <source>
        <dbReference type="EMBL" id="QNB45681.1"/>
    </source>
</evidence>
<dbReference type="KEGG" id="tfr:BR63_04770"/>
<dbReference type="AlphaFoldDB" id="A0A7G6E0S7"/>